<keyword evidence="3" id="KW-1185">Reference proteome</keyword>
<proteinExistence type="predicted"/>
<evidence type="ECO:0000313" key="3">
    <source>
        <dbReference type="Proteomes" id="UP001358586"/>
    </source>
</evidence>
<sequence>MLRKRLFPSCTGLRNKFEDGIKIWAKQELPHPDIIELTVAMAEIENFYDIGGRKFDNNEPSKPRLKPKSNGRGNKDEVEKNGEGLRAS</sequence>
<feature type="compositionally biased region" description="Basic and acidic residues" evidence="1">
    <location>
        <begin position="51"/>
        <end position="62"/>
    </location>
</feature>
<feature type="compositionally biased region" description="Basic and acidic residues" evidence="1">
    <location>
        <begin position="73"/>
        <end position="88"/>
    </location>
</feature>
<gene>
    <name evidence="2" type="ORF">PVK06_012461</name>
</gene>
<dbReference type="EMBL" id="JARKNE010000004">
    <property type="protein sequence ID" value="KAK5836664.1"/>
    <property type="molecule type" value="Genomic_DNA"/>
</dbReference>
<evidence type="ECO:0000313" key="2">
    <source>
        <dbReference type="EMBL" id="KAK5836664.1"/>
    </source>
</evidence>
<accession>A0ABR0QBG9</accession>
<organism evidence="2 3">
    <name type="scientific">Gossypium arboreum</name>
    <name type="common">Tree cotton</name>
    <name type="synonym">Gossypium nanking</name>
    <dbReference type="NCBI Taxonomy" id="29729"/>
    <lineage>
        <taxon>Eukaryota</taxon>
        <taxon>Viridiplantae</taxon>
        <taxon>Streptophyta</taxon>
        <taxon>Embryophyta</taxon>
        <taxon>Tracheophyta</taxon>
        <taxon>Spermatophyta</taxon>
        <taxon>Magnoliopsida</taxon>
        <taxon>eudicotyledons</taxon>
        <taxon>Gunneridae</taxon>
        <taxon>Pentapetalae</taxon>
        <taxon>rosids</taxon>
        <taxon>malvids</taxon>
        <taxon>Malvales</taxon>
        <taxon>Malvaceae</taxon>
        <taxon>Malvoideae</taxon>
        <taxon>Gossypium</taxon>
    </lineage>
</organism>
<protein>
    <submittedName>
        <fullName evidence="2">Uncharacterized protein</fullName>
    </submittedName>
</protein>
<reference evidence="2 3" key="1">
    <citation type="submission" date="2023-03" db="EMBL/GenBank/DDBJ databases">
        <title>WGS of Gossypium arboreum.</title>
        <authorList>
            <person name="Yu D."/>
        </authorList>
    </citation>
    <scope>NUCLEOTIDE SEQUENCE [LARGE SCALE GENOMIC DNA]</scope>
    <source>
        <tissue evidence="2">Leaf</tissue>
    </source>
</reference>
<comment type="caution">
    <text evidence="2">The sequence shown here is derived from an EMBL/GenBank/DDBJ whole genome shotgun (WGS) entry which is preliminary data.</text>
</comment>
<evidence type="ECO:0000256" key="1">
    <source>
        <dbReference type="SAM" id="MobiDB-lite"/>
    </source>
</evidence>
<name>A0ABR0QBG9_GOSAR</name>
<dbReference type="Proteomes" id="UP001358586">
    <property type="component" value="Chromosome 4"/>
</dbReference>
<feature type="region of interest" description="Disordered" evidence="1">
    <location>
        <begin position="51"/>
        <end position="88"/>
    </location>
</feature>